<comment type="similarity">
    <text evidence="1">Belongs to the LacAB/RpiB family.</text>
</comment>
<dbReference type="EC" id="5.3.1.-" evidence="5"/>
<gene>
    <name evidence="5" type="primary">ywlF</name>
    <name evidence="5" type="ORF">MTBPR1_10366</name>
</gene>
<dbReference type="SUPFAM" id="SSF89623">
    <property type="entry name" value="Ribose/Galactose isomerase RpiB/AlsB"/>
    <property type="match status" value="1"/>
</dbReference>
<feature type="binding site" evidence="4">
    <location>
        <position position="139"/>
    </location>
    <ligand>
        <name>D-ribulose 5-phosphate</name>
        <dbReference type="ChEBI" id="CHEBI:58121"/>
    </ligand>
</feature>
<dbReference type="AlphaFoldDB" id="A0A1C3RCW2"/>
<dbReference type="PANTHER" id="PTHR30345:SF0">
    <property type="entry name" value="DNA DAMAGE-REPAIR_TOLERATION PROTEIN DRT102"/>
    <property type="match status" value="1"/>
</dbReference>
<dbReference type="PIRSF" id="PIRSF005384">
    <property type="entry name" value="RpiB_LacA_B"/>
    <property type="match status" value="1"/>
</dbReference>
<keyword evidence="2 5" id="KW-0413">Isomerase</keyword>
<dbReference type="Gene3D" id="3.40.1400.10">
    <property type="entry name" value="Sugar-phosphate isomerase, RpiB/LacA/LacB"/>
    <property type="match status" value="1"/>
</dbReference>
<dbReference type="InterPro" id="IPR003500">
    <property type="entry name" value="RpiB_LacA_LacB"/>
</dbReference>
<reference evidence="5 6" key="1">
    <citation type="submission" date="2016-07" db="EMBL/GenBank/DDBJ databases">
        <authorList>
            <person name="Lefevre C.T."/>
        </authorList>
    </citation>
    <scope>NUCLEOTIDE SEQUENCE [LARGE SCALE GENOMIC DNA]</scope>
    <source>
        <strain evidence="5">PR1</strain>
    </source>
</reference>
<dbReference type="NCBIfam" id="NF004051">
    <property type="entry name" value="PRK05571.1"/>
    <property type="match status" value="1"/>
</dbReference>
<evidence type="ECO:0000313" key="5">
    <source>
        <dbReference type="EMBL" id="SCA55119.1"/>
    </source>
</evidence>
<keyword evidence="6" id="KW-1185">Reference proteome</keyword>
<feature type="active site" description="Proton donor" evidence="3">
    <location>
        <position position="101"/>
    </location>
</feature>
<evidence type="ECO:0000256" key="3">
    <source>
        <dbReference type="PIRSR" id="PIRSR005384-1"/>
    </source>
</evidence>
<accession>A0A1C3RCW2</accession>
<protein>
    <submittedName>
        <fullName evidence="5">Putative sugar phosphate isomerase YwlF</fullName>
        <ecNumber evidence="5">5.3.1.-</ecNumber>
    </submittedName>
</protein>
<dbReference type="Pfam" id="PF02502">
    <property type="entry name" value="LacAB_rpiB"/>
    <property type="match status" value="1"/>
</dbReference>
<dbReference type="PANTHER" id="PTHR30345">
    <property type="entry name" value="RIBOSE-5-PHOSPHATE ISOMERASE B"/>
    <property type="match status" value="1"/>
</dbReference>
<dbReference type="RefSeq" id="WP_069185830.1">
    <property type="nucleotide sequence ID" value="NZ_FLYE01000001.1"/>
</dbReference>
<dbReference type="STRING" id="1867952.MTBPR1_10366"/>
<evidence type="ECO:0000256" key="2">
    <source>
        <dbReference type="ARBA" id="ARBA00023235"/>
    </source>
</evidence>
<dbReference type="GO" id="GO:0016861">
    <property type="term" value="F:intramolecular oxidoreductase activity, interconverting aldoses and ketoses"/>
    <property type="evidence" value="ECO:0007669"/>
    <property type="project" value="UniProtKB-ARBA"/>
</dbReference>
<feature type="binding site" evidence="4">
    <location>
        <begin position="69"/>
        <end position="73"/>
    </location>
    <ligand>
        <name>D-ribulose 5-phosphate</name>
        <dbReference type="ChEBI" id="CHEBI:58121"/>
    </ligand>
</feature>
<dbReference type="GO" id="GO:0005975">
    <property type="term" value="P:carbohydrate metabolic process"/>
    <property type="evidence" value="ECO:0007669"/>
    <property type="project" value="InterPro"/>
</dbReference>
<evidence type="ECO:0000256" key="1">
    <source>
        <dbReference type="ARBA" id="ARBA00008754"/>
    </source>
</evidence>
<dbReference type="NCBIfam" id="TIGR01120">
    <property type="entry name" value="rpiB"/>
    <property type="match status" value="1"/>
</dbReference>
<feature type="binding site" evidence="4">
    <location>
        <position position="102"/>
    </location>
    <ligand>
        <name>D-ribulose 5-phosphate</name>
        <dbReference type="ChEBI" id="CHEBI:58121"/>
    </ligand>
</feature>
<dbReference type="InterPro" id="IPR004785">
    <property type="entry name" value="RpiB"/>
</dbReference>
<name>A0A1C3RCW2_9PROT</name>
<dbReference type="EMBL" id="FLYE01000001">
    <property type="protein sequence ID" value="SCA55119.1"/>
    <property type="molecule type" value="Genomic_DNA"/>
</dbReference>
<feature type="binding site" evidence="4">
    <location>
        <position position="112"/>
    </location>
    <ligand>
        <name>D-ribulose 5-phosphate</name>
        <dbReference type="ChEBI" id="CHEBI:58121"/>
    </ligand>
</feature>
<feature type="binding site" evidence="4">
    <location>
        <begin position="11"/>
        <end position="12"/>
    </location>
    <ligand>
        <name>D-ribulose 5-phosphate</name>
        <dbReference type="ChEBI" id="CHEBI:58121"/>
    </ligand>
</feature>
<sequence>MASQKIAIACDHGGFGLKSTLIEDLKTKGFEVLDLGCEGSDSVDYPDYAYKLAQAIKDGQADRGVVVCGSGIGISIAVNRFSEVRCALIHDALGARMCREHNDANVIAFGDRMIGEATALDCLDVFLTTEFEGGRHARRVEKLSNPPL</sequence>
<feature type="binding site" evidence="4">
    <location>
        <position position="135"/>
    </location>
    <ligand>
        <name>D-ribulose 5-phosphate</name>
        <dbReference type="ChEBI" id="CHEBI:58121"/>
    </ligand>
</feature>
<feature type="active site" description="Proton acceptor" evidence="3">
    <location>
        <position position="68"/>
    </location>
</feature>
<dbReference type="InterPro" id="IPR036569">
    <property type="entry name" value="RpiB_LacA_LacB_sf"/>
</dbReference>
<dbReference type="OrthoDB" id="1778624at2"/>
<evidence type="ECO:0000313" key="6">
    <source>
        <dbReference type="Proteomes" id="UP000231658"/>
    </source>
</evidence>
<proteinExistence type="inferred from homology"/>
<dbReference type="Proteomes" id="UP000231658">
    <property type="component" value="Unassembled WGS sequence"/>
</dbReference>
<dbReference type="NCBIfam" id="TIGR00689">
    <property type="entry name" value="rpiB_lacA_lacB"/>
    <property type="match status" value="1"/>
</dbReference>
<evidence type="ECO:0000256" key="4">
    <source>
        <dbReference type="PIRSR" id="PIRSR005384-2"/>
    </source>
</evidence>
<organism evidence="5 6">
    <name type="scientific">Candidatus Terasakiella magnetica</name>
    <dbReference type="NCBI Taxonomy" id="1867952"/>
    <lineage>
        <taxon>Bacteria</taxon>
        <taxon>Pseudomonadati</taxon>
        <taxon>Pseudomonadota</taxon>
        <taxon>Alphaproteobacteria</taxon>
        <taxon>Rhodospirillales</taxon>
        <taxon>Terasakiellaceae</taxon>
        <taxon>Terasakiella</taxon>
    </lineage>
</organism>